<gene>
    <name evidence="1" type="ORF">BEH84_02576</name>
</gene>
<accession>A0A1E3ATW8</accession>
<proteinExistence type="predicted"/>
<sequence>MPQEKDSAFRRFLENPDCFCDLFNGALFQGEQVLEPYMLEPAAEENRLQVPDRQGKKRTIRRYRDAVRKASGQLQYAVYGVEGQAKSHYAMPVREMLYDAMNYAEQVKQLEIKHREQKDLKDSAQFLSGILPDDSLAPVLSLCVYYGLEQWEGPQELWDMLAIPDEFRAMRPFLANYKINLIQASEMDPQNFRTDWRLIFSLLSLAGDGEGMKRYIEEHKEECSQVAEETFDFLCEILKVGKWWRRKQKTKEGVVDMCLAFEQIEKMAEERGRVIGEKQGEVRGERIGEKRGERRGMVKGENQFAALTEKLLTSSRTEDLLKATKDREYRKKLYKEYGLL</sequence>
<dbReference type="AlphaFoldDB" id="A0A1E3ATW8"/>
<protein>
    <recommendedName>
        <fullName evidence="3">Transposase (putative) YhgA-like domain-containing protein</fullName>
    </recommendedName>
</protein>
<dbReference type="RefSeq" id="WP_069157116.1">
    <property type="nucleotide sequence ID" value="NZ_DBFYTC010000196.1"/>
</dbReference>
<name>A0A1E3ATW8_9FIRM</name>
<organism evidence="1 2">
    <name type="scientific">Eisenbergiella tayi</name>
    <dbReference type="NCBI Taxonomy" id="1432052"/>
    <lineage>
        <taxon>Bacteria</taxon>
        <taxon>Bacillati</taxon>
        <taxon>Bacillota</taxon>
        <taxon>Clostridia</taxon>
        <taxon>Lachnospirales</taxon>
        <taxon>Lachnospiraceae</taxon>
        <taxon>Eisenbergiella</taxon>
    </lineage>
</organism>
<dbReference type="EMBL" id="MCGI01000002">
    <property type="protein sequence ID" value="ODM11961.1"/>
    <property type="molecule type" value="Genomic_DNA"/>
</dbReference>
<reference evidence="1 2" key="1">
    <citation type="submission" date="2016-07" db="EMBL/GenBank/DDBJ databases">
        <title>Characterization of isolates of Eisenbergiella tayi derived from blood cultures, using whole genome sequencing.</title>
        <authorList>
            <person name="Burdz T."/>
            <person name="Wiebe D."/>
            <person name="Huynh C."/>
            <person name="Bernard K."/>
        </authorList>
    </citation>
    <scope>NUCLEOTIDE SEQUENCE [LARGE SCALE GENOMIC DNA]</scope>
    <source>
        <strain evidence="1 2">NML 120489</strain>
    </source>
</reference>
<evidence type="ECO:0000313" key="2">
    <source>
        <dbReference type="Proteomes" id="UP000095003"/>
    </source>
</evidence>
<evidence type="ECO:0000313" key="1">
    <source>
        <dbReference type="EMBL" id="ODM11961.1"/>
    </source>
</evidence>
<comment type="caution">
    <text evidence="1">The sequence shown here is derived from an EMBL/GenBank/DDBJ whole genome shotgun (WGS) entry which is preliminary data.</text>
</comment>
<dbReference type="GeneID" id="93304087"/>
<dbReference type="Proteomes" id="UP000095003">
    <property type="component" value="Unassembled WGS sequence"/>
</dbReference>
<evidence type="ECO:0008006" key="3">
    <source>
        <dbReference type="Google" id="ProtNLM"/>
    </source>
</evidence>